<reference evidence="1 2" key="1">
    <citation type="submission" date="2019-05" db="EMBL/GenBank/DDBJ databases">
        <title>A quest of great importance - developing a broad spectrum Shigella ssp. and Escherichia coli phage collection.</title>
        <authorList>
            <person name="Kaczorowska J."/>
            <person name="Casey E."/>
            <person name="Neve H."/>
            <person name="Noben J.-P."/>
            <person name="Lugli G.A."/>
            <person name="Ventura M."/>
            <person name="van Sinderen D."/>
            <person name="Mahony J."/>
        </authorList>
    </citation>
    <scope>NUCLEOTIDE SEQUENCE [LARGE SCALE GENOMIC DNA]</scope>
    <source>
        <strain evidence="1 2">CM1</strain>
    </source>
</reference>
<evidence type="ECO:0000313" key="2">
    <source>
        <dbReference type="Proteomes" id="UP000323125"/>
    </source>
</evidence>
<dbReference type="InterPro" id="IPR023346">
    <property type="entry name" value="Lysozyme-like_dom_sf"/>
</dbReference>
<evidence type="ECO:0000313" key="1">
    <source>
        <dbReference type="EMBL" id="QEG04551.1"/>
    </source>
</evidence>
<dbReference type="SUPFAM" id="SSF53955">
    <property type="entry name" value="Lysozyme-like"/>
    <property type="match status" value="1"/>
</dbReference>
<dbReference type="EMBL" id="MK962749">
    <property type="protein sequence ID" value="QEG04551.1"/>
    <property type="molecule type" value="Genomic_DNA"/>
</dbReference>
<accession>A0A5B9MSY2</accession>
<proteinExistence type="predicted"/>
<gene>
    <name evidence="1" type="ORF">CM1_00082</name>
</gene>
<protein>
    <submittedName>
        <fullName evidence="1">Lysozyme</fullName>
    </submittedName>
</protein>
<dbReference type="CDD" id="cd00736">
    <property type="entry name" value="lambda_lys-like"/>
    <property type="match status" value="1"/>
</dbReference>
<dbReference type="SMR" id="A0A5B9MSY2"/>
<organism evidence="1 2">
    <name type="scientific">Shigella phage CM1</name>
    <dbReference type="NCBI Taxonomy" id="2591055"/>
    <lineage>
        <taxon>Viruses</taxon>
        <taxon>Duplodnaviria</taxon>
        <taxon>Heunggongvirae</taxon>
        <taxon>Uroviricota</taxon>
        <taxon>Caudoviricetes</taxon>
        <taxon>Vequintavirinae</taxon>
        <taxon>Vequintavirus</taxon>
        <taxon>Vequintavirus CM1</taxon>
    </lineage>
</organism>
<name>A0A5B9MSY2_9CAUD</name>
<keyword evidence="2" id="KW-1185">Reference proteome</keyword>
<sequence length="165" mass="18866">MKLDKNVQRKAFLDLIGWAEGTTTHPATKCGGYDVVAYGMDGKPEIFTDFSTHPFANGRPGKVFNSKGQRTTACGKYQFLVKYWEHYKKQLKLPDFGPDSQDKWAIQLIRERKALEDIDNGHIKSAIRKTSNIWASFPYNQYDQNPKTIDKLLKKFVEFGGVVLD</sequence>
<dbReference type="Gene3D" id="1.10.530.10">
    <property type="match status" value="1"/>
</dbReference>
<dbReference type="Proteomes" id="UP000323125">
    <property type="component" value="Segment"/>
</dbReference>